<organism evidence="2">
    <name type="scientific">Caenorhabditis brenneri</name>
    <name type="common">Nematode worm</name>
    <dbReference type="NCBI Taxonomy" id="135651"/>
    <lineage>
        <taxon>Eukaryota</taxon>
        <taxon>Metazoa</taxon>
        <taxon>Ecdysozoa</taxon>
        <taxon>Nematoda</taxon>
        <taxon>Chromadorea</taxon>
        <taxon>Rhabditida</taxon>
        <taxon>Rhabditina</taxon>
        <taxon>Rhabditomorpha</taxon>
        <taxon>Rhabditoidea</taxon>
        <taxon>Rhabditidae</taxon>
        <taxon>Peloderinae</taxon>
        <taxon>Caenorhabditis</taxon>
    </lineage>
</organism>
<accession>G0MN73</accession>
<evidence type="ECO:0000313" key="1">
    <source>
        <dbReference type="EMBL" id="EGT38189.1"/>
    </source>
</evidence>
<reference evidence="2" key="1">
    <citation type="submission" date="2011-07" db="EMBL/GenBank/DDBJ databases">
        <authorList>
            <consortium name="Caenorhabditis brenneri Sequencing and Analysis Consortium"/>
            <person name="Wilson R.K."/>
        </authorList>
    </citation>
    <scope>NUCLEOTIDE SEQUENCE [LARGE SCALE GENOMIC DNA]</scope>
    <source>
        <strain evidence="2">PB2801</strain>
    </source>
</reference>
<protein>
    <submittedName>
        <fullName evidence="1">Uncharacterized protein</fullName>
    </submittedName>
</protein>
<keyword evidence="2" id="KW-1185">Reference proteome</keyword>
<dbReference type="EMBL" id="GL379803">
    <property type="protein sequence ID" value="EGT38189.1"/>
    <property type="molecule type" value="Genomic_DNA"/>
</dbReference>
<dbReference type="InParanoid" id="G0MN73"/>
<sequence length="47" mass="5384">MLGKCGELQVHERKIELHTRTTMDLPEEIQQGDTDGFELIDKNEVEG</sequence>
<gene>
    <name evidence="1" type="ORF">CAEBREN_25894</name>
</gene>
<dbReference type="HOGENOM" id="CLU_3175858_0_0_1"/>
<dbReference type="AlphaFoldDB" id="G0MN73"/>
<dbReference type="Proteomes" id="UP000008068">
    <property type="component" value="Unassembled WGS sequence"/>
</dbReference>
<evidence type="ECO:0000313" key="2">
    <source>
        <dbReference type="Proteomes" id="UP000008068"/>
    </source>
</evidence>
<proteinExistence type="predicted"/>
<name>G0MN73_CAEBE</name>